<dbReference type="InterPro" id="IPR002035">
    <property type="entry name" value="VWF_A"/>
</dbReference>
<dbReference type="Pfam" id="PF00092">
    <property type="entry name" value="VWA"/>
    <property type="match status" value="1"/>
</dbReference>
<dbReference type="SUPFAM" id="SSF49464">
    <property type="entry name" value="Carboxypeptidase regulatory domain-like"/>
    <property type="match status" value="1"/>
</dbReference>
<name>A0A7K0FNP1_9SPHI</name>
<dbReference type="Pfam" id="PF13715">
    <property type="entry name" value="CarbopepD_reg_2"/>
    <property type="match status" value="1"/>
</dbReference>
<keyword evidence="3" id="KW-1185">Reference proteome</keyword>
<dbReference type="PROSITE" id="PS50234">
    <property type="entry name" value="VWFA"/>
    <property type="match status" value="1"/>
</dbReference>
<dbReference type="InterPro" id="IPR036465">
    <property type="entry name" value="vWFA_dom_sf"/>
</dbReference>
<dbReference type="Gene3D" id="2.60.40.1120">
    <property type="entry name" value="Carboxypeptidase-like, regulatory domain"/>
    <property type="match status" value="1"/>
</dbReference>
<dbReference type="SUPFAM" id="SSF53300">
    <property type="entry name" value="vWA-like"/>
    <property type="match status" value="1"/>
</dbReference>
<evidence type="ECO:0000259" key="1">
    <source>
        <dbReference type="PROSITE" id="PS50234"/>
    </source>
</evidence>
<sequence length="619" mass="67976">MKTLTLFLMVFFPVWVCGQINTKTISGYVYQSSDKTPLPGVAVQVKNNPKQITLTNAKGYFTITLSANENVLTFSFLGFKKREVTIRKQTSIKVYLDEDSNTLDEVVVVGYGVQNKMSMTGAVSISGKAAGMASQHYMINHHAPQDFNTESYSAISENGFKTSLSNPLSTFSIDVDAASYSNMRRFIQNGQLPPKDAVRIEELINYFQYPYEVPKGKHPIHIQTEITTAPWNKKHQLVKIGLKAKQIATDNLPAANLVFLIDVSGSMQGPSRLGLLKTAFKLLTDQLREQDKVSIVVYAGAAGVVLPATSGNDKTKIKAALEQLEAGGSTAGGAGIKKAYEIARSQFIKGGNNRVILATDGDFNVGASSDAEMQRLIEENRNDGVFLTVLGFGMGNLKDSKMEALADKGNGNYAYIDNMNEAKKVLVNEFGSTLFTIAKDVKLQVEFNPSKVKAYRLIGYENRLLNKEDFADDNKDAGDMGAGHSVTALYEVIPVGVQSKFVKKDDDLKYQKAGSIKNSAELLTVNVRYKNPGNEESILLSHPFIADDDSLEKTSTDLKFAAAIATFGMYLRNSEYLQDFNFADLLTLAKAGKGDDKEGYRAEFIQLIENARLIKSSKE</sequence>
<dbReference type="EMBL" id="WKJI01000002">
    <property type="protein sequence ID" value="MRX47608.1"/>
    <property type="molecule type" value="Genomic_DNA"/>
</dbReference>
<organism evidence="2 3">
    <name type="scientific">Pedobacter puniceum</name>
    <dbReference type="NCBI Taxonomy" id="2666136"/>
    <lineage>
        <taxon>Bacteria</taxon>
        <taxon>Pseudomonadati</taxon>
        <taxon>Bacteroidota</taxon>
        <taxon>Sphingobacteriia</taxon>
        <taxon>Sphingobacteriales</taxon>
        <taxon>Sphingobacteriaceae</taxon>
        <taxon>Pedobacter</taxon>
    </lineage>
</organism>
<dbReference type="Proteomes" id="UP000462931">
    <property type="component" value="Unassembled WGS sequence"/>
</dbReference>
<dbReference type="InterPro" id="IPR021908">
    <property type="entry name" value="YfbK_C"/>
</dbReference>
<accession>A0A7K0FNP1</accession>
<dbReference type="SMART" id="SM00327">
    <property type="entry name" value="VWA"/>
    <property type="match status" value="1"/>
</dbReference>
<dbReference type="Gene3D" id="3.40.50.410">
    <property type="entry name" value="von Willebrand factor, type A domain"/>
    <property type="match status" value="1"/>
</dbReference>
<reference evidence="2 3" key="1">
    <citation type="submission" date="2019-11" db="EMBL/GenBank/DDBJ databases">
        <authorList>
            <person name="Cheng Q."/>
            <person name="Yang Z."/>
        </authorList>
    </citation>
    <scope>NUCLEOTIDE SEQUENCE [LARGE SCALE GENOMIC DNA]</scope>
    <source>
        <strain evidence="2 3">HX-22-1</strain>
    </source>
</reference>
<dbReference type="Pfam" id="PF12034">
    <property type="entry name" value="YfbK_C"/>
    <property type="match status" value="1"/>
</dbReference>
<dbReference type="PANTHER" id="PTHR10579:SF43">
    <property type="entry name" value="ZINC FINGER (C3HC4-TYPE RING FINGER) FAMILY PROTEIN"/>
    <property type="match status" value="1"/>
</dbReference>
<comment type="caution">
    <text evidence="2">The sequence shown here is derived from an EMBL/GenBank/DDBJ whole genome shotgun (WGS) entry which is preliminary data.</text>
</comment>
<gene>
    <name evidence="2" type="ORF">GJJ64_10430</name>
</gene>
<proteinExistence type="predicted"/>
<dbReference type="InterPro" id="IPR051266">
    <property type="entry name" value="CLCR"/>
</dbReference>
<dbReference type="PANTHER" id="PTHR10579">
    <property type="entry name" value="CALCIUM-ACTIVATED CHLORIDE CHANNEL REGULATOR"/>
    <property type="match status" value="1"/>
</dbReference>
<dbReference type="RefSeq" id="WP_154287721.1">
    <property type="nucleotide sequence ID" value="NZ_WKJI01000002.1"/>
</dbReference>
<dbReference type="InterPro" id="IPR008969">
    <property type="entry name" value="CarboxyPept-like_regulatory"/>
</dbReference>
<dbReference type="AlphaFoldDB" id="A0A7K0FNP1"/>
<evidence type="ECO:0000313" key="2">
    <source>
        <dbReference type="EMBL" id="MRX47608.1"/>
    </source>
</evidence>
<dbReference type="InterPro" id="IPR022156">
    <property type="entry name" value="Uncharacterised_YfbK_N"/>
</dbReference>
<dbReference type="CDD" id="cd01465">
    <property type="entry name" value="vWA_subgroup"/>
    <property type="match status" value="1"/>
</dbReference>
<dbReference type="Pfam" id="PF12450">
    <property type="entry name" value="vWF_A"/>
    <property type="match status" value="1"/>
</dbReference>
<evidence type="ECO:0000313" key="3">
    <source>
        <dbReference type="Proteomes" id="UP000462931"/>
    </source>
</evidence>
<protein>
    <submittedName>
        <fullName evidence="2">DUF3520 domain-containing protein</fullName>
    </submittedName>
</protein>
<feature type="domain" description="VWFA" evidence="1">
    <location>
        <begin position="256"/>
        <end position="434"/>
    </location>
</feature>